<evidence type="ECO:0000313" key="1">
    <source>
        <dbReference type="EMBL" id="QTH72178.1"/>
    </source>
</evidence>
<protein>
    <submittedName>
        <fullName evidence="1">Uncharacterized protein</fullName>
    </submittedName>
</protein>
<keyword evidence="2" id="KW-1185">Reference proteome</keyword>
<organism evidence="1 2">
    <name type="scientific">Pseudoalteromonas xiamenensis</name>
    <dbReference type="NCBI Taxonomy" id="882626"/>
    <lineage>
        <taxon>Bacteria</taxon>
        <taxon>Pseudomonadati</taxon>
        <taxon>Pseudomonadota</taxon>
        <taxon>Gammaproteobacteria</taxon>
        <taxon>Alteromonadales</taxon>
        <taxon>Pseudoalteromonadaceae</taxon>
        <taxon>Pseudoalteromonas</taxon>
    </lineage>
</organism>
<gene>
    <name evidence="1" type="ORF">J5O05_04645</name>
</gene>
<dbReference type="RefSeq" id="WP_208843800.1">
    <property type="nucleotide sequence ID" value="NZ_CP072133.1"/>
</dbReference>
<dbReference type="Proteomes" id="UP000664904">
    <property type="component" value="Chromosome"/>
</dbReference>
<proteinExistence type="predicted"/>
<accession>A0A975DHY7</accession>
<reference evidence="1" key="1">
    <citation type="submission" date="2021-03" db="EMBL/GenBank/DDBJ databases">
        <title>Complete Genome of Pseudoalteromonas xiamenensis STKMTI.2, a new potential marine bacterium producing anti-Vibrio compounds.</title>
        <authorList>
            <person name="Handayani D.P."/>
            <person name="Isnansetyo A."/>
            <person name="Istiqomah I."/>
            <person name="Jumina J."/>
        </authorList>
    </citation>
    <scope>NUCLEOTIDE SEQUENCE</scope>
    <source>
        <strain evidence="1">STKMTI.2</strain>
    </source>
</reference>
<evidence type="ECO:0000313" key="2">
    <source>
        <dbReference type="Proteomes" id="UP000664904"/>
    </source>
</evidence>
<dbReference type="AlphaFoldDB" id="A0A975DHY7"/>
<name>A0A975DHY7_9GAMM</name>
<dbReference type="KEGG" id="pxi:J5O05_04645"/>
<dbReference type="EMBL" id="CP072133">
    <property type="protein sequence ID" value="QTH72178.1"/>
    <property type="molecule type" value="Genomic_DNA"/>
</dbReference>
<sequence>MDYLKNLLFSTSFFLVILYSQQIQAAEREDLYAEAKTAYEAQNYVVALKNFYAFYIVNQDAIYALPAFKESLEKKIAECEAKLTLALASNKLIDMSNGKFVIRTNEVSTDFSGTGKEIQQILHSNTGVLERMLDKRKGHPQNQ</sequence>